<evidence type="ECO:0000313" key="2">
    <source>
        <dbReference type="Proteomes" id="UP001060085"/>
    </source>
</evidence>
<dbReference type="EMBL" id="CM044706">
    <property type="protein sequence ID" value="KAI5659715.1"/>
    <property type="molecule type" value="Genomic_DNA"/>
</dbReference>
<accession>A0ACC0AH74</accession>
<sequence length="961" mass="105526">MDEVSVSDNGGESQPSQLAVVGSTSSSSSSYSATVAERWRPRQMVFCSYTPFLDNGGKPQTLRVVVRRPFVTRLTKEIVDTYQLCNPRFQYSETLNPKRFLTTPSIGVLNDGNDNANSDLILTVNYALVNLDTQRRYIVKDILGHGTFGQVAKCWVAETNSFVAVKIIKNQPAYYQQALVEVSILTTLNKKFDPEDKHHIVRIYDYFVYQRHLCIAFELLDTNLYELIKLNHFRGLSLSIVQLFSKQILRGLALMKDAGIIHCDLKPENILLCTSVKPAEIKIIDFGSACMEDRTVYSYIQSRYYRSPEVLLGYQYTTAIDMWSFGCIVAELFLGLPLFPGASEFDLLRRMIKILGGQPPDYILNEAKNTGKFFKFVGSVSHEESGSNPTSRSSAYQALTEEEYEVREAKKPVVGKEYFNHMNLEAIVSKYPYRKNLPEEDILKESQVRLALLDFLRGLVEFDPAKRWSPLQASKHPFVTGEPFTCPYRPAPETPRMPVSQNVKVDHHPAGGHWFAAGLSPNVSGRNRTWQNSPHYQVLPYAHAGSYGSLGSLGSYNDGAGLGSSYGSYGDNNNLLAFYSPVGPSGMNFYPHSGPAVRGPSSDTRRIMQLPHGNGLGVSPGNFVPMSLGTSPSQFTPPSSYGQMSSGSPGHYGPPSPVRGNCHGSPLGKVAAVSQYHRRKNWGYPGSAQSQEMLPSPHWHGQPTEGIFCIQAEGNSNNFGSTSLQPQPNFSVSTRRHQKGASSTSAGPSSAHNLVSSSKFGCDPKVRGQETPEPSNLLPDPGDWDPNYSEELLLQEDNSDVSSMSSEFIKSVHLGQPLVSSDPFVGGRRFNSISNASSSHSSQRSSGGSSLGEVSSPSAHETRGGYIHSVTKAPYFMPHLVQGSPSRLGQQPVQRFNHGKATSTPGAEWSHAKVQPPISSFNSGGPHSAGGIGMPWGRRSSHPVTNIPPTYRGRKDYGRIA</sequence>
<comment type="caution">
    <text evidence="1">The sequence shown here is derived from an EMBL/GenBank/DDBJ whole genome shotgun (WGS) entry which is preliminary data.</text>
</comment>
<proteinExistence type="predicted"/>
<name>A0ACC0AH74_CATRO</name>
<gene>
    <name evidence="1" type="ORF">M9H77_28508</name>
</gene>
<reference evidence="2" key="1">
    <citation type="journal article" date="2023" name="Nat. Plants">
        <title>Single-cell RNA sequencing provides a high-resolution roadmap for understanding the multicellular compartmentation of specialized metabolism.</title>
        <authorList>
            <person name="Sun S."/>
            <person name="Shen X."/>
            <person name="Li Y."/>
            <person name="Li Y."/>
            <person name="Wang S."/>
            <person name="Li R."/>
            <person name="Zhang H."/>
            <person name="Shen G."/>
            <person name="Guo B."/>
            <person name="Wei J."/>
            <person name="Xu J."/>
            <person name="St-Pierre B."/>
            <person name="Chen S."/>
            <person name="Sun C."/>
        </authorList>
    </citation>
    <scope>NUCLEOTIDE SEQUENCE [LARGE SCALE GENOMIC DNA]</scope>
</reference>
<keyword evidence="2" id="KW-1185">Reference proteome</keyword>
<organism evidence="1 2">
    <name type="scientific">Catharanthus roseus</name>
    <name type="common">Madagascar periwinkle</name>
    <name type="synonym">Vinca rosea</name>
    <dbReference type="NCBI Taxonomy" id="4058"/>
    <lineage>
        <taxon>Eukaryota</taxon>
        <taxon>Viridiplantae</taxon>
        <taxon>Streptophyta</taxon>
        <taxon>Embryophyta</taxon>
        <taxon>Tracheophyta</taxon>
        <taxon>Spermatophyta</taxon>
        <taxon>Magnoliopsida</taxon>
        <taxon>eudicotyledons</taxon>
        <taxon>Gunneridae</taxon>
        <taxon>Pentapetalae</taxon>
        <taxon>asterids</taxon>
        <taxon>lamiids</taxon>
        <taxon>Gentianales</taxon>
        <taxon>Apocynaceae</taxon>
        <taxon>Rauvolfioideae</taxon>
        <taxon>Vinceae</taxon>
        <taxon>Catharanthinae</taxon>
        <taxon>Catharanthus</taxon>
    </lineage>
</organism>
<dbReference type="Proteomes" id="UP001060085">
    <property type="component" value="Linkage Group LG06"/>
</dbReference>
<protein>
    <submittedName>
        <fullName evidence="1">Uncharacterized protein</fullName>
    </submittedName>
</protein>
<evidence type="ECO:0000313" key="1">
    <source>
        <dbReference type="EMBL" id="KAI5659715.1"/>
    </source>
</evidence>